<gene>
    <name evidence="1" type="ORF">MML48_8g00015374</name>
</gene>
<keyword evidence="1" id="KW-0804">Transcription</keyword>
<sequence length="900" mass="104132">MCDLANMAQKGLNALSAYKFRCQNPERNLPIMKINVYNAALKCLASEGNFTKMEDILKYMESLNVKLDIQSYVAIFECLGRCNVQNNHLREIRIWGKDVMWNGFTFDRILNEGVLLNDQREYVLSAMQAYDKDYIPKYTPPNVQYNNSLLDELNNEEQLEYKERNVEGLTGVFTKRKMKKMIEEQMKIEKNGYVTIKNIENTTEPTEEILKYRQAFDEHIKMWESVAVTAFNRDLSTLSANKQGHKLEPFMKSIPIKDFVSIMVEEAKVIAQGSETYSPTVNQLYRELGAKVYSRYKVLRKKKTGVLDKILRIHTKYCNDYVTCHHEFDVPSVQFKNQNSRQLWQCIEFKERGKGSSIELDHQPWVPTTLQGIGKFLYNIIMHDLKVDVSVMKGTKNKNYVSAFYTIFRHHGRIVKEEVKPHPTLSRLYRASVPETLKFPTFQVPMRCPPVPWSSLNIGGYLATHTEFVRLPPQAVTQKQRLQENSIEQLYPSFDSLNQLAAVPWKVNQRILECIMKVFTTGGSSKLSVPEHPSTLPPPIAPSTEMDKSQKYQFFRQKLQYRRKKGEMYSLWCDCLYRLSLANHFKGDVFWLPHNMDFRGRVYPVPPHLNHLGSDLARSMLVFAEGRPLGPKGLDWLKIHLINLTGLKKRDSIQERLEYANEIMDKILDSADNPLDGQMWWASSDEPWQTLACCMEIADASRSENHEKYISHFPVHQDGSCNGLQHYAALGRDSAGGYSVNLSPASKPQDVYSAVAVLVEERRHKDEENGIEIARILNGFVRRKVIKQTVMTTVYGVTRFGARLQIARQLKDIDDFPKEHVWAGSQYLTSRTFESLRSMFTSTREIQDWFTECARLISSICGENVEWVTPLGLPIVQPYFRYKSMSSNGFYEPFLMDKYE</sequence>
<evidence type="ECO:0000313" key="1">
    <source>
        <dbReference type="EMBL" id="KAI4457037.1"/>
    </source>
</evidence>
<name>A0ACB9STF6_HOLOL</name>
<evidence type="ECO:0000313" key="2">
    <source>
        <dbReference type="Proteomes" id="UP001056778"/>
    </source>
</evidence>
<reference evidence="1" key="1">
    <citation type="submission" date="2022-04" db="EMBL/GenBank/DDBJ databases">
        <title>Chromosome-scale genome assembly of Holotrichia oblita Faldermann.</title>
        <authorList>
            <person name="Rongchong L."/>
        </authorList>
    </citation>
    <scope>NUCLEOTIDE SEQUENCE</scope>
    <source>
        <strain evidence="1">81SQS9</strain>
    </source>
</reference>
<protein>
    <submittedName>
        <fullName evidence="1">Dna-directed rna polymerase mitochondrial</fullName>
    </submittedName>
</protein>
<comment type="caution">
    <text evidence="1">The sequence shown here is derived from an EMBL/GenBank/DDBJ whole genome shotgun (WGS) entry which is preliminary data.</text>
</comment>
<dbReference type="EMBL" id="CM043022">
    <property type="protein sequence ID" value="KAI4457037.1"/>
    <property type="molecule type" value="Genomic_DNA"/>
</dbReference>
<organism evidence="1 2">
    <name type="scientific">Holotrichia oblita</name>
    <name type="common">Chafer beetle</name>
    <dbReference type="NCBI Taxonomy" id="644536"/>
    <lineage>
        <taxon>Eukaryota</taxon>
        <taxon>Metazoa</taxon>
        <taxon>Ecdysozoa</taxon>
        <taxon>Arthropoda</taxon>
        <taxon>Hexapoda</taxon>
        <taxon>Insecta</taxon>
        <taxon>Pterygota</taxon>
        <taxon>Neoptera</taxon>
        <taxon>Endopterygota</taxon>
        <taxon>Coleoptera</taxon>
        <taxon>Polyphaga</taxon>
        <taxon>Scarabaeiformia</taxon>
        <taxon>Scarabaeidae</taxon>
        <taxon>Melolonthinae</taxon>
        <taxon>Holotrichia</taxon>
    </lineage>
</organism>
<keyword evidence="2" id="KW-1185">Reference proteome</keyword>
<dbReference type="Proteomes" id="UP001056778">
    <property type="component" value="Chromosome 8"/>
</dbReference>
<accession>A0ACB9STF6</accession>
<proteinExistence type="predicted"/>
<keyword evidence="1" id="KW-0240">DNA-directed RNA polymerase</keyword>